<evidence type="ECO:0000256" key="1">
    <source>
        <dbReference type="ARBA" id="ARBA00009437"/>
    </source>
</evidence>
<protein>
    <submittedName>
        <fullName evidence="6">DNA-binding transcriptional regulator, LysR family</fullName>
    </submittedName>
</protein>
<keyword evidence="7" id="KW-1185">Reference proteome</keyword>
<dbReference type="Pfam" id="PF03466">
    <property type="entry name" value="LysR_substrate"/>
    <property type="match status" value="1"/>
</dbReference>
<dbReference type="SUPFAM" id="SSF46785">
    <property type="entry name" value="Winged helix' DNA-binding domain"/>
    <property type="match status" value="1"/>
</dbReference>
<dbReference type="PROSITE" id="PS50931">
    <property type="entry name" value="HTH_LYSR"/>
    <property type="match status" value="1"/>
</dbReference>
<sequence length="305" mass="33533">MSAAQAITLDALMVLDMIDRRGSFAAAAEALHRVPLAISYSIQKLEQDLGVILFAREGRKSVLTPAGRVLLEQGRHILDATRQLEEMARQVDSGWESSLSIVLDASLGVEHVYPLLTEFFALKPDIEINLHQEVLSGGWEALQENRADLAIGLPGKPAIHRDFVCRQYCLLPWVFAVSQAHPLARLERSLKPEEIAGYRAVVARDSTRHGVASTYRLFSRQPALKVPSVHDKVAAQKAGLGIGYLPVHLIEQALASGELVALQVEGVETHTPLYMAWRRGRRGKALRWFINALQAGTGPLQCSGD</sequence>
<dbReference type="RefSeq" id="WP_090415757.1">
    <property type="nucleotide sequence ID" value="NZ_FNOY01000089.1"/>
</dbReference>
<reference evidence="6 7" key="1">
    <citation type="submission" date="2016-10" db="EMBL/GenBank/DDBJ databases">
        <authorList>
            <person name="de Groot N.N."/>
        </authorList>
    </citation>
    <scope>NUCLEOTIDE SEQUENCE [LARGE SCALE GENOMIC DNA]</scope>
    <source>
        <strain evidence="6 7">Nm1</strain>
    </source>
</reference>
<keyword evidence="2" id="KW-0805">Transcription regulation</keyword>
<evidence type="ECO:0000256" key="3">
    <source>
        <dbReference type="ARBA" id="ARBA00023125"/>
    </source>
</evidence>
<dbReference type="OrthoDB" id="8705920at2"/>
<dbReference type="SUPFAM" id="SSF53850">
    <property type="entry name" value="Periplasmic binding protein-like II"/>
    <property type="match status" value="1"/>
</dbReference>
<evidence type="ECO:0000313" key="6">
    <source>
        <dbReference type="EMBL" id="SDY96736.1"/>
    </source>
</evidence>
<dbReference type="InterPro" id="IPR005119">
    <property type="entry name" value="LysR_subst-bd"/>
</dbReference>
<dbReference type="EMBL" id="FNOY01000089">
    <property type="protein sequence ID" value="SDY96736.1"/>
    <property type="molecule type" value="Genomic_DNA"/>
</dbReference>
<dbReference type="GO" id="GO:0003700">
    <property type="term" value="F:DNA-binding transcription factor activity"/>
    <property type="evidence" value="ECO:0007669"/>
    <property type="project" value="InterPro"/>
</dbReference>
<evidence type="ECO:0000313" key="7">
    <source>
        <dbReference type="Proteomes" id="UP000198640"/>
    </source>
</evidence>
<dbReference type="Gene3D" id="1.10.10.10">
    <property type="entry name" value="Winged helix-like DNA-binding domain superfamily/Winged helix DNA-binding domain"/>
    <property type="match status" value="1"/>
</dbReference>
<dbReference type="AlphaFoldDB" id="A0A1H3P6J0"/>
<feature type="domain" description="HTH lysR-type" evidence="5">
    <location>
        <begin position="7"/>
        <end position="64"/>
    </location>
</feature>
<dbReference type="PANTHER" id="PTHR30126">
    <property type="entry name" value="HTH-TYPE TRANSCRIPTIONAL REGULATOR"/>
    <property type="match status" value="1"/>
</dbReference>
<proteinExistence type="inferred from homology"/>
<dbReference type="Gene3D" id="3.40.190.290">
    <property type="match status" value="1"/>
</dbReference>
<accession>A0A1H3P6J0</accession>
<dbReference type="Gene3D" id="3.40.190.10">
    <property type="entry name" value="Periplasmic binding protein-like II"/>
    <property type="match status" value="1"/>
</dbReference>
<comment type="similarity">
    <text evidence="1">Belongs to the LysR transcriptional regulatory family.</text>
</comment>
<name>A0A1H3P6J0_9PROT</name>
<dbReference type="STRING" id="44576.SAMN05421881_10894"/>
<gene>
    <name evidence="6" type="ORF">SAMN05421881_10894</name>
</gene>
<evidence type="ECO:0000256" key="4">
    <source>
        <dbReference type="ARBA" id="ARBA00023163"/>
    </source>
</evidence>
<organism evidence="6 7">
    <name type="scientific">Nitrosomonas halophila</name>
    <dbReference type="NCBI Taxonomy" id="44576"/>
    <lineage>
        <taxon>Bacteria</taxon>
        <taxon>Pseudomonadati</taxon>
        <taxon>Pseudomonadota</taxon>
        <taxon>Betaproteobacteria</taxon>
        <taxon>Nitrosomonadales</taxon>
        <taxon>Nitrosomonadaceae</taxon>
        <taxon>Nitrosomonas</taxon>
    </lineage>
</organism>
<dbReference type="InterPro" id="IPR000847">
    <property type="entry name" value="LysR_HTH_N"/>
</dbReference>
<evidence type="ECO:0000259" key="5">
    <source>
        <dbReference type="PROSITE" id="PS50931"/>
    </source>
</evidence>
<dbReference type="GO" id="GO:0000976">
    <property type="term" value="F:transcription cis-regulatory region binding"/>
    <property type="evidence" value="ECO:0007669"/>
    <property type="project" value="TreeGrafter"/>
</dbReference>
<keyword evidence="3 6" id="KW-0238">DNA-binding</keyword>
<keyword evidence="4" id="KW-0804">Transcription</keyword>
<dbReference type="Proteomes" id="UP000198640">
    <property type="component" value="Unassembled WGS sequence"/>
</dbReference>
<dbReference type="InterPro" id="IPR036390">
    <property type="entry name" value="WH_DNA-bd_sf"/>
</dbReference>
<dbReference type="Pfam" id="PF00126">
    <property type="entry name" value="HTH_1"/>
    <property type="match status" value="1"/>
</dbReference>
<dbReference type="InterPro" id="IPR036388">
    <property type="entry name" value="WH-like_DNA-bd_sf"/>
</dbReference>
<evidence type="ECO:0000256" key="2">
    <source>
        <dbReference type="ARBA" id="ARBA00023015"/>
    </source>
</evidence>
<dbReference type="PANTHER" id="PTHR30126:SF4">
    <property type="entry name" value="LYSR FAMILY TRANSCRIPTIONAL REGULATOR"/>
    <property type="match status" value="1"/>
</dbReference>